<dbReference type="InterPro" id="IPR002491">
    <property type="entry name" value="ABC_transptr_periplasmic_BD"/>
</dbReference>
<dbReference type="PROSITE" id="PS50983">
    <property type="entry name" value="FE_B12_PBP"/>
    <property type="match status" value="1"/>
</dbReference>
<comment type="subcellular location">
    <subcellularLocation>
        <location evidence="1">Cell envelope</location>
    </subcellularLocation>
</comment>
<sequence>MTDISRRALLAVAATTTAGALAACGASAAGDSAATPGAASGSSAGTAGAFPVTIDTQYGPVTVEKAPERVVVVGITEQDTLLALGVVPVATTEWYGEHPGAVWPWAQDRLGSQVPEVLSTADGFQYEKIAALRPDLIIGTNSRMTQEEFTKLSAFAPVITGPTGSTGYFMPWDEQTLIIAKALGREADGTKLVDDVKASYAAAAAAHPEFAGKVATFSQNAFYDGVLYVYPPGLSTHFLTMLGFTINPELTPLAPGPGSQAELSAENLGVIDTDVLVVAAEKPEDIPALMAVPTYARLDVVTQKRTVYTDPVLAGAIYFDSPLSLPYVVERLPQQLAAAVTGQAPAEIQDTSSS</sequence>
<comment type="caution">
    <text evidence="7">The sequence shown here is derived from an EMBL/GenBank/DDBJ whole genome shotgun (WGS) entry which is preliminary data.</text>
</comment>
<dbReference type="PANTHER" id="PTHR30532:SF24">
    <property type="entry name" value="FERRIC ENTEROBACTIN-BINDING PERIPLASMIC PROTEIN FEPB"/>
    <property type="match status" value="1"/>
</dbReference>
<dbReference type="OrthoDB" id="1846031at2"/>
<evidence type="ECO:0000256" key="3">
    <source>
        <dbReference type="ARBA" id="ARBA00022448"/>
    </source>
</evidence>
<dbReference type="GO" id="GO:1901678">
    <property type="term" value="P:iron coordination entity transport"/>
    <property type="evidence" value="ECO:0007669"/>
    <property type="project" value="UniProtKB-ARBA"/>
</dbReference>
<dbReference type="RefSeq" id="WP_109775631.1">
    <property type="nucleotide sequence ID" value="NZ_QGDQ01000023.1"/>
</dbReference>
<name>A0A315ZZA3_9ACTN</name>
<proteinExistence type="inferred from homology"/>
<comment type="similarity">
    <text evidence="2">Belongs to the bacterial solute-binding protein 8 family.</text>
</comment>
<evidence type="ECO:0000256" key="5">
    <source>
        <dbReference type="SAM" id="SignalP"/>
    </source>
</evidence>
<dbReference type="GO" id="GO:0030288">
    <property type="term" value="C:outer membrane-bounded periplasmic space"/>
    <property type="evidence" value="ECO:0007669"/>
    <property type="project" value="TreeGrafter"/>
</dbReference>
<evidence type="ECO:0000256" key="1">
    <source>
        <dbReference type="ARBA" id="ARBA00004196"/>
    </source>
</evidence>
<dbReference type="InterPro" id="IPR006311">
    <property type="entry name" value="TAT_signal"/>
</dbReference>
<dbReference type="SUPFAM" id="SSF53807">
    <property type="entry name" value="Helical backbone' metal receptor"/>
    <property type="match status" value="1"/>
</dbReference>
<evidence type="ECO:0000256" key="4">
    <source>
        <dbReference type="ARBA" id="ARBA00022729"/>
    </source>
</evidence>
<feature type="signal peptide" evidence="5">
    <location>
        <begin position="1"/>
        <end position="22"/>
    </location>
</feature>
<dbReference type="PROSITE" id="PS51318">
    <property type="entry name" value="TAT"/>
    <property type="match status" value="1"/>
</dbReference>
<gene>
    <name evidence="7" type="ORF">BXY45_12336</name>
</gene>
<evidence type="ECO:0000259" key="6">
    <source>
        <dbReference type="PROSITE" id="PS50983"/>
    </source>
</evidence>
<dbReference type="EMBL" id="QGDQ01000023">
    <property type="protein sequence ID" value="PWJ50228.1"/>
    <property type="molecule type" value="Genomic_DNA"/>
</dbReference>
<organism evidence="7 8">
    <name type="scientific">Quadrisphaera granulorum</name>
    <dbReference type="NCBI Taxonomy" id="317664"/>
    <lineage>
        <taxon>Bacteria</taxon>
        <taxon>Bacillati</taxon>
        <taxon>Actinomycetota</taxon>
        <taxon>Actinomycetes</taxon>
        <taxon>Kineosporiales</taxon>
        <taxon>Kineosporiaceae</taxon>
        <taxon>Quadrisphaera</taxon>
    </lineage>
</organism>
<dbReference type="AlphaFoldDB" id="A0A315ZZA3"/>
<dbReference type="InterPro" id="IPR051313">
    <property type="entry name" value="Bact_iron-sidero_bind"/>
</dbReference>
<reference evidence="7 8" key="1">
    <citation type="submission" date="2018-03" db="EMBL/GenBank/DDBJ databases">
        <title>Genomic Encyclopedia of Archaeal and Bacterial Type Strains, Phase II (KMG-II): from individual species to whole genera.</title>
        <authorList>
            <person name="Goeker M."/>
        </authorList>
    </citation>
    <scope>NUCLEOTIDE SEQUENCE [LARGE SCALE GENOMIC DNA]</scope>
    <source>
        <strain evidence="7 8">DSM 44889</strain>
    </source>
</reference>
<feature type="chain" id="PRO_5039201636" evidence="5">
    <location>
        <begin position="23"/>
        <end position="354"/>
    </location>
</feature>
<dbReference type="PROSITE" id="PS51257">
    <property type="entry name" value="PROKAR_LIPOPROTEIN"/>
    <property type="match status" value="1"/>
</dbReference>
<protein>
    <submittedName>
        <fullName evidence="7">Iron complex transport system substrate-binding protein</fullName>
    </submittedName>
</protein>
<keyword evidence="8" id="KW-1185">Reference proteome</keyword>
<accession>A0A315ZZA3</accession>
<evidence type="ECO:0000313" key="7">
    <source>
        <dbReference type="EMBL" id="PWJ50228.1"/>
    </source>
</evidence>
<evidence type="ECO:0000256" key="2">
    <source>
        <dbReference type="ARBA" id="ARBA00008814"/>
    </source>
</evidence>
<keyword evidence="4 5" id="KW-0732">Signal</keyword>
<dbReference type="Pfam" id="PF01497">
    <property type="entry name" value="Peripla_BP_2"/>
    <property type="match status" value="1"/>
</dbReference>
<dbReference type="PANTHER" id="PTHR30532">
    <property type="entry name" value="IRON III DICITRATE-BINDING PERIPLASMIC PROTEIN"/>
    <property type="match status" value="1"/>
</dbReference>
<keyword evidence="3" id="KW-0813">Transport</keyword>
<feature type="domain" description="Fe/B12 periplasmic-binding" evidence="6">
    <location>
        <begin position="69"/>
        <end position="340"/>
    </location>
</feature>
<dbReference type="Proteomes" id="UP000245469">
    <property type="component" value="Unassembled WGS sequence"/>
</dbReference>
<evidence type="ECO:0000313" key="8">
    <source>
        <dbReference type="Proteomes" id="UP000245469"/>
    </source>
</evidence>
<dbReference type="Gene3D" id="3.40.50.1980">
    <property type="entry name" value="Nitrogenase molybdenum iron protein domain"/>
    <property type="match status" value="2"/>
</dbReference>